<comment type="caution">
    <text evidence="3">The sequence shown here is derived from an EMBL/GenBank/DDBJ whole genome shotgun (WGS) entry which is preliminary data.</text>
</comment>
<dbReference type="SMART" id="SM00116">
    <property type="entry name" value="CBS"/>
    <property type="match status" value="1"/>
</dbReference>
<dbReference type="RefSeq" id="WP_026105885.1">
    <property type="nucleotide sequence ID" value="NZ_JACHOS010000009.1"/>
</dbReference>
<dbReference type="PROSITE" id="PS51371">
    <property type="entry name" value="CBS"/>
    <property type="match status" value="1"/>
</dbReference>
<keyword evidence="1" id="KW-0129">CBS domain</keyword>
<dbReference type="SUPFAM" id="SSF54631">
    <property type="entry name" value="CBS-domain pair"/>
    <property type="match status" value="1"/>
</dbReference>
<organism evidence="3 4">
    <name type="scientific">Methylorubrum rhodesianum</name>
    <dbReference type="NCBI Taxonomy" id="29427"/>
    <lineage>
        <taxon>Bacteria</taxon>
        <taxon>Pseudomonadati</taxon>
        <taxon>Pseudomonadota</taxon>
        <taxon>Alphaproteobacteria</taxon>
        <taxon>Hyphomicrobiales</taxon>
        <taxon>Methylobacteriaceae</taxon>
        <taxon>Methylorubrum</taxon>
    </lineage>
</organism>
<sequence>MFRTMRRAPDASGVRTIHRDRSVAEAAQLLAQSETGALVVVEGEADETVTGLLTQRDIFRAVAAEGPEVYNRSVWLITDHDFPAVDIGASAQERLKTFCERKVDHIALMESCRISAILSIWDCAGQDLGRDTRQDIGQAQAATPLASPHP</sequence>
<evidence type="ECO:0000313" key="3">
    <source>
        <dbReference type="EMBL" id="MEN3227431.1"/>
    </source>
</evidence>
<dbReference type="EMBL" id="JAQYXL010000001">
    <property type="protein sequence ID" value="MEN3227431.1"/>
    <property type="molecule type" value="Genomic_DNA"/>
</dbReference>
<keyword evidence="4" id="KW-1185">Reference proteome</keyword>
<accession>A0ABU9Z7T3</accession>
<gene>
    <name evidence="3" type="ORF">PUR21_07240</name>
</gene>
<name>A0ABU9Z7T3_9HYPH</name>
<dbReference type="Gene3D" id="3.10.580.10">
    <property type="entry name" value="CBS-domain"/>
    <property type="match status" value="1"/>
</dbReference>
<dbReference type="Pfam" id="PF00571">
    <property type="entry name" value="CBS"/>
    <property type="match status" value="1"/>
</dbReference>
<evidence type="ECO:0000259" key="2">
    <source>
        <dbReference type="PROSITE" id="PS51371"/>
    </source>
</evidence>
<dbReference type="Proteomes" id="UP001404845">
    <property type="component" value="Unassembled WGS sequence"/>
</dbReference>
<dbReference type="InterPro" id="IPR000644">
    <property type="entry name" value="CBS_dom"/>
</dbReference>
<protein>
    <submittedName>
        <fullName evidence="3">CBS domain-containing protein</fullName>
    </submittedName>
</protein>
<proteinExistence type="predicted"/>
<feature type="domain" description="CBS" evidence="2">
    <location>
        <begin position="5"/>
        <end position="68"/>
    </location>
</feature>
<reference evidence="3 4" key="1">
    <citation type="journal article" date="2023" name="PLoS ONE">
        <title>Complete genome assembly of Hawai'i environmental nontuberculous mycobacteria reveals unexpected co-isolation with methylobacteria.</title>
        <authorList>
            <person name="Hendrix J."/>
            <person name="Epperson L.E."/>
            <person name="Tong E.I."/>
            <person name="Chan Y.L."/>
            <person name="Hasan N.A."/>
            <person name="Dawrs S.N."/>
            <person name="Norton G.J."/>
            <person name="Virdi R."/>
            <person name="Crooks J.L."/>
            <person name="Chan E.D."/>
            <person name="Honda J.R."/>
            <person name="Strong M."/>
        </authorList>
    </citation>
    <scope>NUCLEOTIDE SEQUENCE [LARGE SCALE GENOMIC DNA]</scope>
    <source>
        <strain evidence="3 4">NJH_HI01</strain>
    </source>
</reference>
<dbReference type="InterPro" id="IPR046342">
    <property type="entry name" value="CBS_dom_sf"/>
</dbReference>
<evidence type="ECO:0000256" key="1">
    <source>
        <dbReference type="PROSITE-ProRule" id="PRU00703"/>
    </source>
</evidence>
<evidence type="ECO:0000313" key="4">
    <source>
        <dbReference type="Proteomes" id="UP001404845"/>
    </source>
</evidence>